<reference evidence="1" key="1">
    <citation type="journal article" date="2015" name="Proc. Natl. Acad. Sci. U.S.A.">
        <title>Networks of energetic and metabolic interactions define dynamics in microbial communities.</title>
        <authorList>
            <person name="Embree M."/>
            <person name="Liu J.K."/>
            <person name="Al-Bassam M.M."/>
            <person name="Zengler K."/>
        </authorList>
    </citation>
    <scope>NUCLEOTIDE SEQUENCE</scope>
</reference>
<proteinExistence type="predicted"/>
<dbReference type="AlphaFoldDB" id="A0A0W8FHZ3"/>
<protein>
    <recommendedName>
        <fullName evidence="2">Phospholipid-binding protein</fullName>
    </recommendedName>
</protein>
<evidence type="ECO:0000313" key="1">
    <source>
        <dbReference type="EMBL" id="KUG20473.1"/>
    </source>
</evidence>
<dbReference type="Pfam" id="PF01161">
    <property type="entry name" value="PBP"/>
    <property type="match status" value="1"/>
</dbReference>
<dbReference type="PANTHER" id="PTHR30289">
    <property type="entry name" value="UNCHARACTERIZED PROTEIN YBCL-RELATED"/>
    <property type="match status" value="1"/>
</dbReference>
<dbReference type="CDD" id="cd00865">
    <property type="entry name" value="PEBP_bact_arch"/>
    <property type="match status" value="1"/>
</dbReference>
<dbReference type="InterPro" id="IPR005247">
    <property type="entry name" value="YbhB_YbcL/LppC-like"/>
</dbReference>
<dbReference type="SUPFAM" id="SSF49777">
    <property type="entry name" value="PEBP-like"/>
    <property type="match status" value="1"/>
</dbReference>
<name>A0A0W8FHZ3_9ZZZZ</name>
<gene>
    <name evidence="1" type="ORF">ASZ90_009786</name>
</gene>
<dbReference type="InterPro" id="IPR036610">
    <property type="entry name" value="PEBP-like_sf"/>
</dbReference>
<sequence>MEHLDVRLDFERFPQRHACDGENISQKIEIAGLGTPYIAVIMDDPDAPGGTFSHWLIWNIPARDVIPEGVPADAEVSSPFRAVQGRNDFGDVGYGGPCPPKGATHRFFIRVYGMREAIGLPAGAGRRELETALQAVAVQYGEAMALYSRKARVVP</sequence>
<dbReference type="NCBIfam" id="TIGR00481">
    <property type="entry name" value="YbhB/YbcL family Raf kinase inhibitor-like protein"/>
    <property type="match status" value="1"/>
</dbReference>
<dbReference type="EMBL" id="LNQE01001187">
    <property type="protein sequence ID" value="KUG20473.1"/>
    <property type="molecule type" value="Genomic_DNA"/>
</dbReference>
<dbReference type="InterPro" id="IPR008914">
    <property type="entry name" value="PEBP"/>
</dbReference>
<accession>A0A0W8FHZ3</accession>
<comment type="caution">
    <text evidence="1">The sequence shown here is derived from an EMBL/GenBank/DDBJ whole genome shotgun (WGS) entry which is preliminary data.</text>
</comment>
<dbReference type="PANTHER" id="PTHR30289:SF1">
    <property type="entry name" value="PEBP (PHOSPHATIDYLETHANOLAMINE-BINDING PROTEIN) FAMILY PROTEIN"/>
    <property type="match status" value="1"/>
</dbReference>
<dbReference type="Gene3D" id="3.90.280.10">
    <property type="entry name" value="PEBP-like"/>
    <property type="match status" value="1"/>
</dbReference>
<evidence type="ECO:0008006" key="2">
    <source>
        <dbReference type="Google" id="ProtNLM"/>
    </source>
</evidence>
<organism evidence="1">
    <name type="scientific">hydrocarbon metagenome</name>
    <dbReference type="NCBI Taxonomy" id="938273"/>
    <lineage>
        <taxon>unclassified sequences</taxon>
        <taxon>metagenomes</taxon>
        <taxon>ecological metagenomes</taxon>
    </lineage>
</organism>